<dbReference type="WBParaSite" id="maker-uti_cns_0000592-snap-gene-0.8-mRNA-1">
    <property type="protein sequence ID" value="maker-uti_cns_0000592-snap-gene-0.8-mRNA-1"/>
    <property type="gene ID" value="maker-uti_cns_0000592-snap-gene-0.8"/>
</dbReference>
<dbReference type="PANTHER" id="PTHR32251:SF17">
    <property type="entry name" value="STEROID 5-ALPHA REDUCTASE C-TERMINAL DOMAIN-CONTAINING PROTEIN"/>
    <property type="match status" value="1"/>
</dbReference>
<dbReference type="Pfam" id="PF06966">
    <property type="entry name" value="DUF1295"/>
    <property type="match status" value="1"/>
</dbReference>
<feature type="transmembrane region" description="Helical" evidence="1">
    <location>
        <begin position="231"/>
        <end position="256"/>
    </location>
</feature>
<feature type="transmembrane region" description="Helical" evidence="1">
    <location>
        <begin position="82"/>
        <end position="101"/>
    </location>
</feature>
<feature type="transmembrane region" description="Helical" evidence="1">
    <location>
        <begin position="24"/>
        <end position="46"/>
    </location>
</feature>
<sequence>MADSTTVAATTAAPASVDLLLEPWLVVVIIVIIDFVIQWICFPIAYGLKTEKFYDMAGSLTHLTVVWVAFGLLASYRHIRCIVQSVCVSVWAVRLGIFLVYRAAKYGDKRFEEIRKSCVRFFITWTLQAVWVGCNLAPTIASLTASATLATPGSLEWRDYLGWSLFLIGILTETVSDIQKSIFKAKPENNGRFIRSGLWSISRHPNYFGEILLWWGLAISASAGFHYSNEWWFWFTFVGPLLNTLLICFVSGIPLLEKSAYKRWGEDPEYQDYLKSTPVLVPLIPCPLCDFCK</sequence>
<dbReference type="PROSITE" id="PS50244">
    <property type="entry name" value="S5A_REDUCTASE"/>
    <property type="match status" value="1"/>
</dbReference>
<evidence type="ECO:0000313" key="4">
    <source>
        <dbReference type="WBParaSite" id="maker-uti_cns_0000592-snap-gene-0.8-mRNA-1"/>
    </source>
</evidence>
<organism evidence="2 3">
    <name type="scientific">Macrostomum lignano</name>
    <dbReference type="NCBI Taxonomy" id="282301"/>
    <lineage>
        <taxon>Eukaryota</taxon>
        <taxon>Metazoa</taxon>
        <taxon>Spiralia</taxon>
        <taxon>Lophotrochozoa</taxon>
        <taxon>Platyhelminthes</taxon>
        <taxon>Rhabditophora</taxon>
        <taxon>Macrostomorpha</taxon>
        <taxon>Macrostomida</taxon>
        <taxon>Macrostomidae</taxon>
        <taxon>Macrostomum</taxon>
    </lineage>
</organism>
<proteinExistence type="predicted"/>
<dbReference type="WBParaSite" id="maker-uti_cns_0000341-snap-gene-2.4-mRNA-1">
    <property type="protein sequence ID" value="maker-uti_cns_0000341-snap-gene-2.4-mRNA-1"/>
    <property type="gene ID" value="maker-uti_cns_0000341-snap-gene-2.4"/>
</dbReference>
<dbReference type="PANTHER" id="PTHR32251">
    <property type="entry name" value="3-OXO-5-ALPHA-STEROID 4-DEHYDROGENASE"/>
    <property type="match status" value="1"/>
</dbReference>
<accession>A0A1I8FY82</accession>
<evidence type="ECO:0000256" key="1">
    <source>
        <dbReference type="SAM" id="Phobius"/>
    </source>
</evidence>
<dbReference type="Proteomes" id="UP000095280">
    <property type="component" value="Unplaced"/>
</dbReference>
<dbReference type="Gene3D" id="1.20.120.1630">
    <property type="match status" value="1"/>
</dbReference>
<reference evidence="3 4" key="1">
    <citation type="submission" date="2016-11" db="UniProtKB">
        <authorList>
            <consortium name="WormBaseParasite"/>
        </authorList>
    </citation>
    <scope>IDENTIFICATION</scope>
</reference>
<keyword evidence="2" id="KW-1185">Reference proteome</keyword>
<name>A0A1I8FY82_9PLAT</name>
<dbReference type="AlphaFoldDB" id="A0A1I8FY82"/>
<feature type="transmembrane region" description="Helical" evidence="1">
    <location>
        <begin position="121"/>
        <end position="140"/>
    </location>
</feature>
<keyword evidence="1" id="KW-1133">Transmembrane helix</keyword>
<dbReference type="InterPro" id="IPR010721">
    <property type="entry name" value="UstE-like"/>
</dbReference>
<evidence type="ECO:0000313" key="2">
    <source>
        <dbReference type="Proteomes" id="UP000095280"/>
    </source>
</evidence>
<keyword evidence="1" id="KW-0812">Transmembrane</keyword>
<protein>
    <submittedName>
        <fullName evidence="3 4">S5A_REDUCTASE domain-containing protein</fullName>
    </submittedName>
</protein>
<evidence type="ECO:0000313" key="3">
    <source>
        <dbReference type="WBParaSite" id="maker-uti_cns_0000341-snap-gene-2.4-mRNA-1"/>
    </source>
</evidence>
<keyword evidence="1" id="KW-0472">Membrane</keyword>
<feature type="transmembrane region" description="Helical" evidence="1">
    <location>
        <begin position="53"/>
        <end position="76"/>
    </location>
</feature>
<dbReference type="GO" id="GO:0016020">
    <property type="term" value="C:membrane"/>
    <property type="evidence" value="ECO:0007669"/>
    <property type="project" value="TreeGrafter"/>
</dbReference>